<proteinExistence type="predicted"/>
<dbReference type="InterPro" id="IPR013154">
    <property type="entry name" value="ADH-like_N"/>
</dbReference>
<dbReference type="Proteomes" id="UP000664357">
    <property type="component" value="Unassembled WGS sequence"/>
</dbReference>
<dbReference type="InterPro" id="IPR011032">
    <property type="entry name" value="GroES-like_sf"/>
</dbReference>
<dbReference type="Gene3D" id="3.90.180.10">
    <property type="entry name" value="Medium-chain alcohol dehydrogenases, catalytic domain"/>
    <property type="match status" value="1"/>
</dbReference>
<dbReference type="InterPro" id="IPR020843">
    <property type="entry name" value="ER"/>
</dbReference>
<dbReference type="EMBL" id="JAFREL020000002">
    <property type="protein sequence ID" value="MEO1771149.1"/>
    <property type="molecule type" value="Genomic_DNA"/>
</dbReference>
<feature type="domain" description="Enoyl reductase (ER)" evidence="1">
    <location>
        <begin position="17"/>
        <end position="324"/>
    </location>
</feature>
<dbReference type="InterPro" id="IPR013149">
    <property type="entry name" value="ADH-like_C"/>
</dbReference>
<dbReference type="Pfam" id="PF08240">
    <property type="entry name" value="ADH_N"/>
    <property type="match status" value="1"/>
</dbReference>
<reference evidence="2 3" key="1">
    <citation type="submission" date="2024-02" db="EMBL/GenBank/DDBJ databases">
        <title>The Genome Sequence of Enterococcus sp. DIV0159.</title>
        <authorList>
            <person name="Earl A."/>
            <person name="Manson A."/>
            <person name="Gilmore M."/>
            <person name="Sanders J."/>
            <person name="Shea T."/>
            <person name="Howe W."/>
            <person name="Livny J."/>
            <person name="Cuomo C."/>
            <person name="Neafsey D."/>
            <person name="Birren B."/>
        </authorList>
    </citation>
    <scope>NUCLEOTIDE SEQUENCE [LARGE SCALE GENOMIC DNA]</scope>
    <source>
        <strain evidence="2 3">665A</strain>
    </source>
</reference>
<protein>
    <recommendedName>
        <fullName evidence="1">Enoyl reductase (ER) domain-containing protein</fullName>
    </recommendedName>
</protein>
<dbReference type="InterPro" id="IPR051397">
    <property type="entry name" value="Zn-ADH-like_protein"/>
</dbReference>
<dbReference type="CDD" id="cd05280">
    <property type="entry name" value="MDR_yhdh_yhfp"/>
    <property type="match status" value="1"/>
</dbReference>
<dbReference type="Gene3D" id="3.40.50.720">
    <property type="entry name" value="NAD(P)-binding Rossmann-like Domain"/>
    <property type="match status" value="1"/>
</dbReference>
<name>A0ABV0ER85_9ENTE</name>
<dbReference type="InterPro" id="IPR036291">
    <property type="entry name" value="NAD(P)-bd_dom_sf"/>
</dbReference>
<dbReference type="SMART" id="SM00829">
    <property type="entry name" value="PKS_ER"/>
    <property type="match status" value="1"/>
</dbReference>
<organism evidence="2 3">
    <name type="scientific">Candidatus Enterococcus ferrettii</name>
    <dbReference type="NCBI Taxonomy" id="2815324"/>
    <lineage>
        <taxon>Bacteria</taxon>
        <taxon>Bacillati</taxon>
        <taxon>Bacillota</taxon>
        <taxon>Bacilli</taxon>
        <taxon>Lactobacillales</taxon>
        <taxon>Enterococcaceae</taxon>
        <taxon>Enterococcus</taxon>
    </lineage>
</organism>
<keyword evidence="3" id="KW-1185">Reference proteome</keyword>
<dbReference type="NCBIfam" id="TIGR02823">
    <property type="entry name" value="oxido_YhdH"/>
    <property type="match status" value="1"/>
</dbReference>
<dbReference type="PANTHER" id="PTHR43677">
    <property type="entry name" value="SHORT-CHAIN DEHYDROGENASE/REDUCTASE"/>
    <property type="match status" value="1"/>
</dbReference>
<dbReference type="RefSeq" id="WP_207702230.1">
    <property type="nucleotide sequence ID" value="NZ_JAFREL020000002.1"/>
</dbReference>
<comment type="caution">
    <text evidence="2">The sequence shown here is derived from an EMBL/GenBank/DDBJ whole genome shotgun (WGS) entry which is preliminary data.</text>
</comment>
<evidence type="ECO:0000313" key="2">
    <source>
        <dbReference type="EMBL" id="MEO1771149.1"/>
    </source>
</evidence>
<evidence type="ECO:0000313" key="3">
    <source>
        <dbReference type="Proteomes" id="UP000664357"/>
    </source>
</evidence>
<sequence>MTIYRRLRVIKEETITTEIENFEAPELQPGEVLIAVSYSGINYKDALATQPNTGVLRSYPLTPGIDMAGTIAATNDDRFTVGDEVLATSYGIGVSQNGGLSEVQVVPADWVVKLPQGLTTKQAMTYGTAGFTAALAIDSLVQQGLTKKSRVLVTGATGGVGGFALQFLQTIGCQEIVALSRKTDQKDYLTQLGATTVITPDEFFPENNKPLNKQVIDYVVDTVGGEQLGKLIPFVNYGGSMALCGNAGGLKLTMTVLPFILRGVNLLGIDSVETPMKKRAAIWQKMSNEWRVPDSIKVQEISLEQVPETAKSILTGKHIGRTLVRPGELKS</sequence>
<evidence type="ECO:0000259" key="1">
    <source>
        <dbReference type="SMART" id="SM00829"/>
    </source>
</evidence>
<dbReference type="SUPFAM" id="SSF50129">
    <property type="entry name" value="GroES-like"/>
    <property type="match status" value="1"/>
</dbReference>
<dbReference type="SUPFAM" id="SSF51735">
    <property type="entry name" value="NAD(P)-binding Rossmann-fold domains"/>
    <property type="match status" value="1"/>
</dbReference>
<dbReference type="PANTHER" id="PTHR43677:SF1">
    <property type="entry name" value="ACRYLYL-COA REDUCTASE ACUI-RELATED"/>
    <property type="match status" value="1"/>
</dbReference>
<accession>A0ABV0ER85</accession>
<dbReference type="InterPro" id="IPR014188">
    <property type="entry name" value="Acrylyl-CoA_reductase_AcuI"/>
</dbReference>
<dbReference type="Pfam" id="PF00107">
    <property type="entry name" value="ADH_zinc_N"/>
    <property type="match status" value="1"/>
</dbReference>
<gene>
    <name evidence="2" type="ORF">JZO67_003124</name>
</gene>